<name>A0ABP7KN29_9ACTN</name>
<keyword evidence="2" id="KW-1185">Reference proteome</keyword>
<accession>A0ABP7KN29</accession>
<proteinExistence type="predicted"/>
<sequence length="90" mass="9528">MACRQEAEGRCRPFPKILTIPACQSLAIPACRFLDVCGGHGPSCAPEHPLLASNHVPPDGRSLPMGYPVTAKVRPSLCNTLASDSTISGW</sequence>
<gene>
    <name evidence="1" type="ORF">GCM10022207_54490</name>
</gene>
<dbReference type="Proteomes" id="UP001501563">
    <property type="component" value="Unassembled WGS sequence"/>
</dbReference>
<protein>
    <submittedName>
        <fullName evidence="1">Uncharacterized protein</fullName>
    </submittedName>
</protein>
<comment type="caution">
    <text evidence="1">The sequence shown here is derived from an EMBL/GenBank/DDBJ whole genome shotgun (WGS) entry which is preliminary data.</text>
</comment>
<reference evidence="2" key="1">
    <citation type="journal article" date="2019" name="Int. J. Syst. Evol. Microbiol.">
        <title>The Global Catalogue of Microorganisms (GCM) 10K type strain sequencing project: providing services to taxonomists for standard genome sequencing and annotation.</title>
        <authorList>
            <consortium name="The Broad Institute Genomics Platform"/>
            <consortium name="The Broad Institute Genome Sequencing Center for Infectious Disease"/>
            <person name="Wu L."/>
            <person name="Ma J."/>
        </authorList>
    </citation>
    <scope>NUCLEOTIDE SEQUENCE [LARGE SCALE GENOMIC DNA]</scope>
    <source>
        <strain evidence="2">JCM 16578</strain>
    </source>
</reference>
<evidence type="ECO:0000313" key="2">
    <source>
        <dbReference type="Proteomes" id="UP001501563"/>
    </source>
</evidence>
<dbReference type="EMBL" id="BAAAZA010000017">
    <property type="protein sequence ID" value="GAA3880779.1"/>
    <property type="molecule type" value="Genomic_DNA"/>
</dbReference>
<organism evidence="1 2">
    <name type="scientific">Streptomyces lannensis</name>
    <dbReference type="NCBI Taxonomy" id="766498"/>
    <lineage>
        <taxon>Bacteria</taxon>
        <taxon>Bacillati</taxon>
        <taxon>Actinomycetota</taxon>
        <taxon>Actinomycetes</taxon>
        <taxon>Kitasatosporales</taxon>
        <taxon>Streptomycetaceae</taxon>
        <taxon>Streptomyces</taxon>
    </lineage>
</organism>
<evidence type="ECO:0000313" key="1">
    <source>
        <dbReference type="EMBL" id="GAA3880779.1"/>
    </source>
</evidence>